<evidence type="ECO:0000313" key="3">
    <source>
        <dbReference type="EMBL" id="HJB74225.1"/>
    </source>
</evidence>
<dbReference type="EMBL" id="DWXN01000002">
    <property type="protein sequence ID" value="HJB74225.1"/>
    <property type="molecule type" value="Genomic_DNA"/>
</dbReference>
<dbReference type="Proteomes" id="UP000823877">
    <property type="component" value="Unassembled WGS sequence"/>
</dbReference>
<evidence type="ECO:0000313" key="4">
    <source>
        <dbReference type="Proteomes" id="UP000823877"/>
    </source>
</evidence>
<gene>
    <name evidence="3" type="ORF">IAA37_00940</name>
</gene>
<dbReference type="Pfam" id="PF07859">
    <property type="entry name" value="Abhydrolase_3"/>
    <property type="match status" value="1"/>
</dbReference>
<comment type="caution">
    <text evidence="3">The sequence shown here is derived from an EMBL/GenBank/DDBJ whole genome shotgun (WGS) entry which is preliminary data.</text>
</comment>
<dbReference type="InterPro" id="IPR029058">
    <property type="entry name" value="AB_hydrolase_fold"/>
</dbReference>
<sequence>MKSNINAGRRMGVLWFHGGGYSLGAPEMAAISFPKKLLENMNCVIVSPDYTLSAKAPYPAAFRDACTALDWVLEHRKQLGIESEKIIVGGESAGGGLAAALSIYARDTGKNRFAFQVPLYPMLDDRVTKTSLHNDSPVWGTAENRSAWRIYLGDRVMNQSVPVYAAPARETDLSGLPPVISAVGTADPFYFEDITFFSNIRSAGTEVKLFTAKGAYHAFDMMAPYAKVSKTAVSFLLAACREFIDRYL</sequence>
<dbReference type="GO" id="GO:0016787">
    <property type="term" value="F:hydrolase activity"/>
    <property type="evidence" value="ECO:0007669"/>
    <property type="project" value="UniProtKB-KW"/>
</dbReference>
<evidence type="ECO:0000256" key="1">
    <source>
        <dbReference type="ARBA" id="ARBA00022801"/>
    </source>
</evidence>
<organism evidence="3 4">
    <name type="scientific">Candidatus Eubacterium faecale</name>
    <dbReference type="NCBI Taxonomy" id="2838568"/>
    <lineage>
        <taxon>Bacteria</taxon>
        <taxon>Bacillati</taxon>
        <taxon>Bacillota</taxon>
        <taxon>Clostridia</taxon>
        <taxon>Eubacteriales</taxon>
        <taxon>Eubacteriaceae</taxon>
        <taxon>Eubacterium</taxon>
    </lineage>
</organism>
<dbReference type="PANTHER" id="PTHR48081">
    <property type="entry name" value="AB HYDROLASE SUPERFAMILY PROTEIN C4A8.06C"/>
    <property type="match status" value="1"/>
</dbReference>
<dbReference type="SUPFAM" id="SSF53474">
    <property type="entry name" value="alpha/beta-Hydrolases"/>
    <property type="match status" value="1"/>
</dbReference>
<dbReference type="Gene3D" id="3.40.50.1820">
    <property type="entry name" value="alpha/beta hydrolase"/>
    <property type="match status" value="1"/>
</dbReference>
<dbReference type="InterPro" id="IPR013094">
    <property type="entry name" value="AB_hydrolase_3"/>
</dbReference>
<reference evidence="3" key="1">
    <citation type="journal article" date="2021" name="PeerJ">
        <title>Extensive microbial diversity within the chicken gut microbiome revealed by metagenomics and culture.</title>
        <authorList>
            <person name="Gilroy R."/>
            <person name="Ravi A."/>
            <person name="Getino M."/>
            <person name="Pursley I."/>
            <person name="Horton D.L."/>
            <person name="Alikhan N.F."/>
            <person name="Baker D."/>
            <person name="Gharbi K."/>
            <person name="Hall N."/>
            <person name="Watson M."/>
            <person name="Adriaenssens E.M."/>
            <person name="Foster-Nyarko E."/>
            <person name="Jarju S."/>
            <person name="Secka A."/>
            <person name="Antonio M."/>
            <person name="Oren A."/>
            <person name="Chaudhuri R.R."/>
            <person name="La Ragione R."/>
            <person name="Hildebrand F."/>
            <person name="Pallen M.J."/>
        </authorList>
    </citation>
    <scope>NUCLEOTIDE SEQUENCE</scope>
    <source>
        <strain evidence="3">CHK188-16595</strain>
    </source>
</reference>
<proteinExistence type="predicted"/>
<dbReference type="InterPro" id="IPR050300">
    <property type="entry name" value="GDXG_lipolytic_enzyme"/>
</dbReference>
<reference evidence="3" key="2">
    <citation type="submission" date="2021-04" db="EMBL/GenBank/DDBJ databases">
        <authorList>
            <person name="Gilroy R."/>
        </authorList>
    </citation>
    <scope>NUCLEOTIDE SEQUENCE</scope>
    <source>
        <strain evidence="3">CHK188-16595</strain>
    </source>
</reference>
<dbReference type="PANTHER" id="PTHR48081:SF8">
    <property type="entry name" value="ALPHA_BETA HYDROLASE FOLD-3 DOMAIN-CONTAINING PROTEIN-RELATED"/>
    <property type="match status" value="1"/>
</dbReference>
<protein>
    <submittedName>
        <fullName evidence="3">Alpha/beta hydrolase</fullName>
    </submittedName>
</protein>
<name>A0A9D2MHJ5_9FIRM</name>
<dbReference type="AlphaFoldDB" id="A0A9D2MHJ5"/>
<accession>A0A9D2MHJ5</accession>
<feature type="domain" description="Alpha/beta hydrolase fold-3" evidence="2">
    <location>
        <begin position="13"/>
        <end position="220"/>
    </location>
</feature>
<keyword evidence="1 3" id="KW-0378">Hydrolase</keyword>
<evidence type="ECO:0000259" key="2">
    <source>
        <dbReference type="Pfam" id="PF07859"/>
    </source>
</evidence>